<comment type="caution">
    <text evidence="1">The sequence shown here is derived from an EMBL/GenBank/DDBJ whole genome shotgun (WGS) entry which is preliminary data.</text>
</comment>
<dbReference type="OrthoDB" id="824130at2"/>
<name>A0A554VJE2_9FLAO</name>
<sequence length="248" mass="28987">MKSILFSLALLSVTPTFVCDFITLSLTAKYVRSEFVADITVTKVYKNLGGEGKYKADIKINELFKGEHIESIWIYGRSDNKMRLSSCDIFIPEKTRLIMYSRKSKNGNFGIGMCSGLTYFKNKKHNKEFEILKDLKSKNISLTNYQTYIEMGNLSEELDQFNGIDLDKKYEIYEITFRSNLSVRKVKKVSGFGNDMDQKLIKILKKTEWQIERENSNEKILGNNKILFGIYYYNKDKEYSSFLSHFWL</sequence>
<dbReference type="EMBL" id="VLNR01000027">
    <property type="protein sequence ID" value="TSE07993.1"/>
    <property type="molecule type" value="Genomic_DNA"/>
</dbReference>
<dbReference type="InterPro" id="IPR008993">
    <property type="entry name" value="TIMP-like_OB-fold"/>
</dbReference>
<organism evidence="1 2">
    <name type="scientific">Aquimarina algiphila</name>
    <dbReference type="NCBI Taxonomy" id="2047982"/>
    <lineage>
        <taxon>Bacteria</taxon>
        <taxon>Pseudomonadati</taxon>
        <taxon>Bacteroidota</taxon>
        <taxon>Flavobacteriia</taxon>
        <taxon>Flavobacteriales</taxon>
        <taxon>Flavobacteriaceae</taxon>
        <taxon>Aquimarina</taxon>
    </lineage>
</organism>
<evidence type="ECO:0000313" key="1">
    <source>
        <dbReference type="EMBL" id="TSE07993.1"/>
    </source>
</evidence>
<dbReference type="Gene3D" id="2.40.50.120">
    <property type="match status" value="1"/>
</dbReference>
<reference evidence="1 2" key="1">
    <citation type="submission" date="2019-07" db="EMBL/GenBank/DDBJ databases">
        <title>The draft genome sequence of Aquimarina algiphila M91.</title>
        <authorList>
            <person name="Meng X."/>
        </authorList>
    </citation>
    <scope>NUCLEOTIDE SEQUENCE [LARGE SCALE GENOMIC DNA]</scope>
    <source>
        <strain evidence="1 2">M91</strain>
    </source>
</reference>
<dbReference type="RefSeq" id="WP_143916853.1">
    <property type="nucleotide sequence ID" value="NZ_CANMXV010000020.1"/>
</dbReference>
<dbReference type="AlphaFoldDB" id="A0A554VJE2"/>
<dbReference type="SUPFAM" id="SSF50242">
    <property type="entry name" value="TIMP-like"/>
    <property type="match status" value="1"/>
</dbReference>
<keyword evidence="2" id="KW-1185">Reference proteome</keyword>
<accession>A0A554VJE2</accession>
<gene>
    <name evidence="1" type="ORF">FOF46_13915</name>
</gene>
<evidence type="ECO:0000313" key="2">
    <source>
        <dbReference type="Proteomes" id="UP000318833"/>
    </source>
</evidence>
<protein>
    <submittedName>
        <fullName evidence="1">Uncharacterized protein</fullName>
    </submittedName>
</protein>
<proteinExistence type="predicted"/>
<dbReference type="Proteomes" id="UP000318833">
    <property type="component" value="Unassembled WGS sequence"/>
</dbReference>